<comment type="caution">
    <text evidence="2">The sequence shown here is derived from an EMBL/GenBank/DDBJ whole genome shotgun (WGS) entry which is preliminary data.</text>
</comment>
<reference evidence="3" key="1">
    <citation type="journal article" date="2019" name="Int. J. Syst. Evol. Microbiol.">
        <title>The Global Catalogue of Microorganisms (GCM) 10K type strain sequencing project: providing services to taxonomists for standard genome sequencing and annotation.</title>
        <authorList>
            <consortium name="The Broad Institute Genomics Platform"/>
            <consortium name="The Broad Institute Genome Sequencing Center for Infectious Disease"/>
            <person name="Wu L."/>
            <person name="Ma J."/>
        </authorList>
    </citation>
    <scope>NUCLEOTIDE SEQUENCE [LARGE SCALE GENOMIC DNA]</scope>
    <source>
        <strain evidence="3">JCM 11136</strain>
    </source>
</reference>
<dbReference type="EMBL" id="BAAAHQ010000042">
    <property type="protein sequence ID" value="GAA0948507.1"/>
    <property type="molecule type" value="Genomic_DNA"/>
</dbReference>
<evidence type="ECO:0000313" key="3">
    <source>
        <dbReference type="Proteomes" id="UP001501578"/>
    </source>
</evidence>
<proteinExistence type="predicted"/>
<accession>A0ABP4BEA7</accession>
<organism evidence="2 3">
    <name type="scientific">Nonomuraea longicatena</name>
    <dbReference type="NCBI Taxonomy" id="83682"/>
    <lineage>
        <taxon>Bacteria</taxon>
        <taxon>Bacillati</taxon>
        <taxon>Actinomycetota</taxon>
        <taxon>Actinomycetes</taxon>
        <taxon>Streptosporangiales</taxon>
        <taxon>Streptosporangiaceae</taxon>
        <taxon>Nonomuraea</taxon>
    </lineage>
</organism>
<sequence length="143" mass="15659">MAEGGTGDRVRAAARTRAPELGRAAASRQLETDPARADVARLEALRADVDGRCRAKKALKMERMGHTDSSMPGRYGHVTAGMREYLLEVLRGPWENALAERFTFFPRSAVPALDSALAPWREGSTIKIVSQISPRNGRRARSA</sequence>
<dbReference type="Proteomes" id="UP001501578">
    <property type="component" value="Unassembled WGS sequence"/>
</dbReference>
<evidence type="ECO:0000313" key="2">
    <source>
        <dbReference type="EMBL" id="GAA0948507.1"/>
    </source>
</evidence>
<feature type="region of interest" description="Disordered" evidence="1">
    <location>
        <begin position="1"/>
        <end position="29"/>
    </location>
</feature>
<gene>
    <name evidence="2" type="ORF">GCM10009560_65950</name>
</gene>
<feature type="compositionally biased region" description="Basic and acidic residues" evidence="1">
    <location>
        <begin position="1"/>
        <end position="11"/>
    </location>
</feature>
<evidence type="ECO:0000256" key="1">
    <source>
        <dbReference type="SAM" id="MobiDB-lite"/>
    </source>
</evidence>
<keyword evidence="3" id="KW-1185">Reference proteome</keyword>
<name>A0ABP4BEA7_9ACTN</name>
<protein>
    <submittedName>
        <fullName evidence="2">Uncharacterized protein</fullName>
    </submittedName>
</protein>